<evidence type="ECO:0000313" key="2">
    <source>
        <dbReference type="EMBL" id="KAG5302820.1"/>
    </source>
</evidence>
<sequence>MVGCSLAIPVLLLTDPRRQADLKASGKSSRAGEDGCEEEAFLTSKPPPPTCSELLSYKDCMIATATTMLYKEVMSTNKWQNPPNCN</sequence>
<accession>A0A8H7Z7T3</accession>
<evidence type="ECO:0000256" key="1">
    <source>
        <dbReference type="SAM" id="MobiDB-lite"/>
    </source>
</evidence>
<evidence type="ECO:0000313" key="3">
    <source>
        <dbReference type="Proteomes" id="UP000670092"/>
    </source>
</evidence>
<proteinExistence type="predicted"/>
<organism evidence="2 3">
    <name type="scientific">Ajellomyces capsulatus</name>
    <name type="common">Darling's disease fungus</name>
    <name type="synonym">Histoplasma capsulatum</name>
    <dbReference type="NCBI Taxonomy" id="5037"/>
    <lineage>
        <taxon>Eukaryota</taxon>
        <taxon>Fungi</taxon>
        <taxon>Dikarya</taxon>
        <taxon>Ascomycota</taxon>
        <taxon>Pezizomycotina</taxon>
        <taxon>Eurotiomycetes</taxon>
        <taxon>Eurotiomycetidae</taxon>
        <taxon>Onygenales</taxon>
        <taxon>Ajellomycetaceae</taxon>
        <taxon>Histoplasma</taxon>
    </lineage>
</organism>
<reference evidence="2 3" key="1">
    <citation type="submission" date="2021-01" db="EMBL/GenBank/DDBJ databases">
        <title>Chromosome-level genome assembly of a human fungal pathogen reveals clustering of transcriptionally co-regulated genes.</title>
        <authorList>
            <person name="Voorhies M."/>
            <person name="Cohen S."/>
            <person name="Shea T.P."/>
            <person name="Petrus S."/>
            <person name="Munoz J.F."/>
            <person name="Poplawski S."/>
            <person name="Goldman W.E."/>
            <person name="Michael T."/>
            <person name="Cuomo C.A."/>
            <person name="Sil A."/>
            <person name="Beyhan S."/>
        </authorList>
    </citation>
    <scope>NUCLEOTIDE SEQUENCE [LARGE SCALE GENOMIC DNA]</scope>
    <source>
        <strain evidence="2 3">G184AR</strain>
    </source>
</reference>
<feature type="region of interest" description="Disordered" evidence="1">
    <location>
        <begin position="20"/>
        <end position="44"/>
    </location>
</feature>
<dbReference type="AlphaFoldDB" id="A0A8H7Z7T3"/>
<dbReference type="VEuPathDB" id="FungiDB:I7I52_00578"/>
<dbReference type="Proteomes" id="UP000670092">
    <property type="component" value="Unassembled WGS sequence"/>
</dbReference>
<protein>
    <submittedName>
        <fullName evidence="2">Uncharacterized protein</fullName>
    </submittedName>
</protein>
<gene>
    <name evidence="2" type="ORF">I7I52_00578</name>
</gene>
<dbReference type="EMBL" id="JAEVHI010000001">
    <property type="protein sequence ID" value="KAG5302820.1"/>
    <property type="molecule type" value="Genomic_DNA"/>
</dbReference>
<comment type="caution">
    <text evidence="2">The sequence shown here is derived from an EMBL/GenBank/DDBJ whole genome shotgun (WGS) entry which is preliminary data.</text>
</comment>
<name>A0A8H7Z7T3_AJECA</name>